<evidence type="ECO:0000259" key="2">
    <source>
        <dbReference type="Pfam" id="PF12802"/>
    </source>
</evidence>
<dbReference type="EMBL" id="CP000493">
    <property type="protein sequence ID" value="ABM80562.1"/>
    <property type="molecule type" value="Genomic_DNA"/>
</dbReference>
<dbReference type="Proteomes" id="UP000002593">
    <property type="component" value="Chromosome"/>
</dbReference>
<dbReference type="HOGENOM" id="CLU_2091271_0_0_2"/>
<name>A2BKQ1_HYPBU</name>
<dbReference type="RefSeq" id="WP_011821880.1">
    <property type="nucleotide sequence ID" value="NC_008818.1"/>
</dbReference>
<accession>A2BKQ1</accession>
<gene>
    <name evidence="3" type="ordered locus">Hbut_0707</name>
</gene>
<sequence length="116" mass="13295">MSQRDLEERLLSYLREHPGSSPREIADALGEPLQRVRAALARLRNRGLVARGEEGHYYVVAPAVRGLSRREVRRPVSTTLHGDLDALVEAIEDLRRRIEELEERVARLEERCQCKG</sequence>
<dbReference type="GO" id="GO:0003700">
    <property type="term" value="F:DNA-binding transcription factor activity"/>
    <property type="evidence" value="ECO:0007669"/>
    <property type="project" value="InterPro"/>
</dbReference>
<keyword evidence="4" id="KW-1185">Reference proteome</keyword>
<keyword evidence="1" id="KW-0175">Coiled coil</keyword>
<evidence type="ECO:0000256" key="1">
    <source>
        <dbReference type="SAM" id="Coils"/>
    </source>
</evidence>
<dbReference type="InterPro" id="IPR036390">
    <property type="entry name" value="WH_DNA-bd_sf"/>
</dbReference>
<feature type="domain" description="HTH marR-type" evidence="2">
    <location>
        <begin position="9"/>
        <end position="55"/>
    </location>
</feature>
<dbReference type="InterPro" id="IPR036388">
    <property type="entry name" value="WH-like_DNA-bd_sf"/>
</dbReference>
<dbReference type="OrthoDB" id="259485at2157"/>
<dbReference type="InterPro" id="IPR000835">
    <property type="entry name" value="HTH_MarR-typ"/>
</dbReference>
<dbReference type="GeneID" id="4781857"/>
<dbReference type="AlphaFoldDB" id="A2BKQ1"/>
<dbReference type="EnsemblBacteria" id="ABM80562">
    <property type="protein sequence ID" value="ABM80562"/>
    <property type="gene ID" value="Hbut_0707"/>
</dbReference>
<dbReference type="Pfam" id="PF12802">
    <property type="entry name" value="MarR_2"/>
    <property type="match status" value="1"/>
</dbReference>
<dbReference type="eggNOG" id="arCOG02749">
    <property type="taxonomic scope" value="Archaea"/>
</dbReference>
<evidence type="ECO:0000313" key="3">
    <source>
        <dbReference type="EMBL" id="ABM80562.1"/>
    </source>
</evidence>
<dbReference type="Gene3D" id="1.10.10.10">
    <property type="entry name" value="Winged helix-like DNA-binding domain superfamily/Winged helix DNA-binding domain"/>
    <property type="match status" value="1"/>
</dbReference>
<organism evidence="3 4">
    <name type="scientific">Hyperthermus butylicus (strain DSM 5456 / JCM 9403 / PLM1-5)</name>
    <dbReference type="NCBI Taxonomy" id="415426"/>
    <lineage>
        <taxon>Archaea</taxon>
        <taxon>Thermoproteota</taxon>
        <taxon>Thermoprotei</taxon>
        <taxon>Desulfurococcales</taxon>
        <taxon>Pyrodictiaceae</taxon>
        <taxon>Hyperthermus</taxon>
    </lineage>
</organism>
<proteinExistence type="predicted"/>
<dbReference type="KEGG" id="hbu:Hbut_0707"/>
<feature type="coiled-coil region" evidence="1">
    <location>
        <begin position="84"/>
        <end position="111"/>
    </location>
</feature>
<dbReference type="SUPFAM" id="SSF46785">
    <property type="entry name" value="Winged helix' DNA-binding domain"/>
    <property type="match status" value="1"/>
</dbReference>
<reference evidence="3 4" key="1">
    <citation type="journal article" date="2007" name="Archaea">
        <title>The genome of Hyperthermus butylicus: a sulfur-reducing, peptide fermenting, neutrophilic Crenarchaeote growing up to 108 degrees C.</title>
        <authorList>
            <person name="Brugger K."/>
            <person name="Chen L."/>
            <person name="Stark M."/>
            <person name="Zibat A."/>
            <person name="Redder P."/>
            <person name="Ruepp A."/>
            <person name="Awayez M."/>
            <person name="She Q."/>
            <person name="Garrett R.A."/>
            <person name="Klenk H.P."/>
        </authorList>
    </citation>
    <scope>NUCLEOTIDE SEQUENCE [LARGE SCALE GENOMIC DNA]</scope>
    <source>
        <strain evidence="4">DSM 5456 / JCM 9403 / PLM1-5</strain>
    </source>
</reference>
<protein>
    <recommendedName>
        <fullName evidence="2">HTH marR-type domain-containing protein</fullName>
    </recommendedName>
</protein>
<evidence type="ECO:0000313" key="4">
    <source>
        <dbReference type="Proteomes" id="UP000002593"/>
    </source>
</evidence>